<keyword evidence="3" id="KW-1185">Reference proteome</keyword>
<name>A0ABX7VXJ6_9BACI</name>
<dbReference type="Proteomes" id="UP000665043">
    <property type="component" value="Chromosome"/>
</dbReference>
<dbReference type="Pfam" id="PF10026">
    <property type="entry name" value="DUF2268"/>
    <property type="match status" value="1"/>
</dbReference>
<dbReference type="EMBL" id="CP046956">
    <property type="protein sequence ID" value="QTN01580.1"/>
    <property type="molecule type" value="Genomic_DNA"/>
</dbReference>
<evidence type="ECO:0000313" key="2">
    <source>
        <dbReference type="EMBL" id="QTN01580.1"/>
    </source>
</evidence>
<sequence length="155" mass="18263">MARKFYLIELAPNFPEQVLQYTVAHEYHHTIHWESRKDHSRNLLQDVMVEGRAEMFAKQVYPGIEVPWNSALPPGTEKQIWQVLKENKDSTNTGMLDDFFNGNPSKGLPRWSNYKIGYKIIEKYVEENPDVPIEEWTQLPAVEILELSHYQDKFN</sequence>
<evidence type="ECO:0000313" key="3">
    <source>
        <dbReference type="Proteomes" id="UP000665043"/>
    </source>
</evidence>
<protein>
    <recommendedName>
        <fullName evidence="1">DUF2268 domain-containing protein</fullName>
    </recommendedName>
</protein>
<organism evidence="2 3">
    <name type="scientific">Sediminibacillus dalangtanensis</name>
    <dbReference type="NCBI Taxonomy" id="2729421"/>
    <lineage>
        <taxon>Bacteria</taxon>
        <taxon>Bacillati</taxon>
        <taxon>Bacillota</taxon>
        <taxon>Bacilli</taxon>
        <taxon>Bacillales</taxon>
        <taxon>Bacillaceae</taxon>
        <taxon>Sediminibacillus</taxon>
    </lineage>
</organism>
<reference evidence="2 3" key="1">
    <citation type="submission" date="2019-12" db="EMBL/GenBank/DDBJ databases">
        <title>The whole genome sequencing of a strain isolated from a Mars analog, Dalangtan Playa.</title>
        <authorList>
            <person name="Huang T."/>
        </authorList>
    </citation>
    <scope>NUCLEOTIDE SEQUENCE [LARGE SCALE GENOMIC DNA]</scope>
    <source>
        <strain evidence="2 3">DP4-553-S</strain>
    </source>
</reference>
<accession>A0ABX7VXJ6</accession>
<gene>
    <name evidence="2" type="ORF">ERJ70_15795</name>
</gene>
<feature type="domain" description="DUF2268" evidence="1">
    <location>
        <begin position="13"/>
        <end position="146"/>
    </location>
</feature>
<proteinExistence type="predicted"/>
<dbReference type="InterPro" id="IPR018728">
    <property type="entry name" value="DUF2268"/>
</dbReference>
<evidence type="ECO:0000259" key="1">
    <source>
        <dbReference type="Pfam" id="PF10026"/>
    </source>
</evidence>